<dbReference type="RefSeq" id="WP_011783201.1">
    <property type="nucleotide sequence ID" value="NC_008738.1"/>
</dbReference>
<keyword evidence="1" id="KW-0472">Membrane</keyword>
<evidence type="ECO:0000256" key="1">
    <source>
        <dbReference type="SAM" id="Phobius"/>
    </source>
</evidence>
<dbReference type="AlphaFoldDB" id="A1U833"/>
<dbReference type="EMBL" id="CP000515">
    <property type="protein sequence ID" value="ABM21152.1"/>
    <property type="molecule type" value="Genomic_DNA"/>
</dbReference>
<geneLocation type="plasmid" evidence="2 3">
    <name>pMAQU01</name>
</geneLocation>
<feature type="transmembrane region" description="Helical" evidence="1">
    <location>
        <begin position="20"/>
        <end position="42"/>
    </location>
</feature>
<evidence type="ECO:0000313" key="3">
    <source>
        <dbReference type="Proteomes" id="UP000000998"/>
    </source>
</evidence>
<dbReference type="Proteomes" id="UP000000998">
    <property type="component" value="Plasmid pMAQU01"/>
</dbReference>
<protein>
    <submittedName>
        <fullName evidence="2">Uncharacterized protein</fullName>
    </submittedName>
</protein>
<keyword evidence="1" id="KW-0812">Transmembrane</keyword>
<name>A1U833_MARN8</name>
<sequence length="102" mass="10885">MEQHTQTIATKDRVITRDFVGGALYGILLVGMFAGAIAMLTLPAVAPYSTLATCSLIALAPLTYIIPHYWQRQCLANLINVTALIGSAVLQGITILQTANVL</sequence>
<dbReference type="HOGENOM" id="CLU_2273968_0_0_6"/>
<gene>
    <name evidence="2" type="ordered locus">Maqu_4301</name>
</gene>
<feature type="transmembrane region" description="Helical" evidence="1">
    <location>
        <begin position="48"/>
        <end position="66"/>
    </location>
</feature>
<accession>A1U833</accession>
<keyword evidence="2" id="KW-0614">Plasmid</keyword>
<proteinExistence type="predicted"/>
<keyword evidence="1" id="KW-1133">Transmembrane helix</keyword>
<reference evidence="3" key="1">
    <citation type="journal article" date="2011" name="Appl. Environ. Microbiol.">
        <title>Genomic potential of Marinobacter aquaeolei, a biogeochemical 'opportunitroph'.</title>
        <authorList>
            <person name="Singer E."/>
            <person name="Webb E.A."/>
            <person name="Nelson W.C."/>
            <person name="Heidelberg J.F."/>
            <person name="Ivanova N."/>
            <person name="Pati A."/>
            <person name="Edwards K.J."/>
        </authorList>
    </citation>
    <scope>NUCLEOTIDE SEQUENCE [LARGE SCALE GENOMIC DNA]</scope>
    <source>
        <strain evidence="3">ATCC 700491 / DSM 11845 / VT8</strain>
    </source>
</reference>
<dbReference type="KEGG" id="maq:Maqu_4301"/>
<organism evidence="2 3">
    <name type="scientific">Marinobacter nauticus (strain ATCC 700491 / DSM 11845 / VT8)</name>
    <name type="common">Marinobacter aquaeolei</name>
    <dbReference type="NCBI Taxonomy" id="351348"/>
    <lineage>
        <taxon>Bacteria</taxon>
        <taxon>Pseudomonadati</taxon>
        <taxon>Pseudomonadota</taxon>
        <taxon>Gammaproteobacteria</taxon>
        <taxon>Pseudomonadales</taxon>
        <taxon>Marinobacteraceae</taxon>
        <taxon>Marinobacter</taxon>
    </lineage>
</organism>
<feature type="transmembrane region" description="Helical" evidence="1">
    <location>
        <begin position="78"/>
        <end position="99"/>
    </location>
</feature>
<evidence type="ECO:0000313" key="2">
    <source>
        <dbReference type="EMBL" id="ABM21152.1"/>
    </source>
</evidence>